<dbReference type="EMBL" id="CAVMJV010000002">
    <property type="protein sequence ID" value="CAK5015041.1"/>
    <property type="molecule type" value="Genomic_DNA"/>
</dbReference>
<proteinExistence type="predicted"/>
<dbReference type="Proteomes" id="UP001497535">
    <property type="component" value="Unassembled WGS sequence"/>
</dbReference>
<evidence type="ECO:0000313" key="2">
    <source>
        <dbReference type="Proteomes" id="UP001497535"/>
    </source>
</evidence>
<name>A0ACB0XSF0_MELEN</name>
<evidence type="ECO:0000313" key="1">
    <source>
        <dbReference type="EMBL" id="CAK5015041.1"/>
    </source>
</evidence>
<organism evidence="1 2">
    <name type="scientific">Meloidogyne enterolobii</name>
    <name type="common">Root-knot nematode worm</name>
    <name type="synonym">Meloidogyne mayaguensis</name>
    <dbReference type="NCBI Taxonomy" id="390850"/>
    <lineage>
        <taxon>Eukaryota</taxon>
        <taxon>Metazoa</taxon>
        <taxon>Ecdysozoa</taxon>
        <taxon>Nematoda</taxon>
        <taxon>Chromadorea</taxon>
        <taxon>Rhabditida</taxon>
        <taxon>Tylenchina</taxon>
        <taxon>Tylenchomorpha</taxon>
        <taxon>Tylenchoidea</taxon>
        <taxon>Meloidogynidae</taxon>
        <taxon>Meloidogyninae</taxon>
        <taxon>Meloidogyne</taxon>
    </lineage>
</organism>
<gene>
    <name evidence="1" type="ORF">MENTE1834_LOCUS2892</name>
</gene>
<protein>
    <submittedName>
        <fullName evidence="1">Uncharacterized protein</fullName>
    </submittedName>
</protein>
<accession>A0ACB0XSF0</accession>
<sequence>MSSSGQSGIQQIVGLFNVLEAVFSLLPTLVSYQRRAIGILPGPPPPTYVCNRCAQPDHWYKSCPLVISLLFFLFSTLMLRKLSDREIFNQQWLRAIFLAAASSGQIVVDILLFPQCQVLLLMRLFSHNKEPFPGQTEEVTGSPYTEEQVEVPEQYKCFLCKGLLRDAVLASIQKEVLNFFREKNSISSRSVYTKIISCSWW</sequence>
<comment type="caution">
    <text evidence="1">The sequence shown here is derived from an EMBL/GenBank/DDBJ whole genome shotgun (WGS) entry which is preliminary data.</text>
</comment>
<keyword evidence="2" id="KW-1185">Reference proteome</keyword>
<reference evidence="1" key="1">
    <citation type="submission" date="2023-11" db="EMBL/GenBank/DDBJ databases">
        <authorList>
            <person name="Poullet M."/>
        </authorList>
    </citation>
    <scope>NUCLEOTIDE SEQUENCE</scope>
    <source>
        <strain evidence="1">E1834</strain>
    </source>
</reference>